<dbReference type="Proteomes" id="UP000028569">
    <property type="component" value="Chromosome"/>
</dbReference>
<feature type="transmembrane region" description="Helical" evidence="1">
    <location>
        <begin position="185"/>
        <end position="204"/>
    </location>
</feature>
<gene>
    <name evidence="2" type="ORF">BINDI_1379</name>
</gene>
<evidence type="ECO:0008006" key="4">
    <source>
        <dbReference type="Google" id="ProtNLM"/>
    </source>
</evidence>
<organism evidence="2 3">
    <name type="scientific">Bifidobacterium [indicum] DSM 20214 = LMG 11587</name>
    <dbReference type="NCBI Taxonomy" id="1341694"/>
    <lineage>
        <taxon>Bacteria</taxon>
        <taxon>Bacillati</taxon>
        <taxon>Actinomycetota</taxon>
        <taxon>Actinomycetes</taxon>
        <taxon>Bifidobacteriales</taxon>
        <taxon>Bifidobacteriaceae</taxon>
        <taxon>Bifidobacterium</taxon>
    </lineage>
</organism>
<reference evidence="2 3" key="1">
    <citation type="journal article" date="2014" name="Appl. Environ. Microbiol.">
        <title>Genomic encyclopedia of type strains of the genus Bifidobacterium.</title>
        <authorList>
            <person name="Milani C."/>
            <person name="Lugli G.A."/>
            <person name="Duranti S."/>
            <person name="Turroni F."/>
            <person name="Bottacini F."/>
            <person name="Mangifesta M."/>
            <person name="Sanchez B."/>
            <person name="Viappiani A."/>
            <person name="Mancabelli L."/>
            <person name="Taminiau B."/>
            <person name="Delcenserie V."/>
            <person name="Barrangou R."/>
            <person name="Margolles A."/>
            <person name="van Sinderen D."/>
            <person name="Ventura M."/>
        </authorList>
    </citation>
    <scope>NUCLEOTIDE SEQUENCE [LARGE SCALE GENOMIC DNA]</scope>
    <source>
        <strain evidence="2 3">LMG 11587</strain>
    </source>
</reference>
<name>A0A087VSF0_9BIFI</name>
<feature type="transmembrane region" description="Helical" evidence="1">
    <location>
        <begin position="39"/>
        <end position="59"/>
    </location>
</feature>
<protein>
    <recommendedName>
        <fullName evidence="4">GtrA-like protein</fullName>
    </recommendedName>
</protein>
<evidence type="ECO:0000313" key="3">
    <source>
        <dbReference type="Proteomes" id="UP000028569"/>
    </source>
</evidence>
<dbReference type="EMBL" id="CP006018">
    <property type="protein sequence ID" value="AIC91282.1"/>
    <property type="molecule type" value="Genomic_DNA"/>
</dbReference>
<dbReference type="AlphaFoldDB" id="A0A087VSF0"/>
<sequence>MSDQNAQTGGKPASAEEAATSKYGIVRWWQRFSFRHETAAQFIVFFLLSNGVTVLQLIMMPVLKAIFNGTSLVGTNFQIWHMGTVGGKPYYLFDYAAGAISNGGGGGLAYFLAVEITLLIAQIINFFLQRNITFKSNSSVWKAAFWYLLAYIIITIIAAALQGWYKDPIYGFFQHSLNWGTVGTTVADLVTMIINSAISFWVFFPIFKVIFKQVPDEETKQEA</sequence>
<keyword evidence="1" id="KW-0812">Transmembrane</keyword>
<keyword evidence="3" id="KW-1185">Reference proteome</keyword>
<dbReference type="GeneID" id="91565487"/>
<keyword evidence="1" id="KW-0472">Membrane</keyword>
<feature type="transmembrane region" description="Helical" evidence="1">
    <location>
        <begin position="140"/>
        <end position="165"/>
    </location>
</feature>
<proteinExistence type="predicted"/>
<dbReference type="KEGG" id="bii:BINDI_1379"/>
<dbReference type="HOGENOM" id="CLU_119038_0_0_11"/>
<evidence type="ECO:0000256" key="1">
    <source>
        <dbReference type="SAM" id="Phobius"/>
    </source>
</evidence>
<keyword evidence="1" id="KW-1133">Transmembrane helix</keyword>
<feature type="transmembrane region" description="Helical" evidence="1">
    <location>
        <begin position="108"/>
        <end position="128"/>
    </location>
</feature>
<dbReference type="RefSeq" id="WP_197068958.1">
    <property type="nucleotide sequence ID" value="NZ_CP006018.1"/>
</dbReference>
<evidence type="ECO:0000313" key="2">
    <source>
        <dbReference type="EMBL" id="AIC91282.1"/>
    </source>
</evidence>
<accession>A0A087VSF0</accession>